<accession>A0AAE0A6D2</accession>
<reference evidence="1" key="1">
    <citation type="journal article" date="2023" name="Plant J.">
        <title>Genome sequences and population genomics provide insights into the demographic history, inbreeding, and mutation load of two 'living fossil' tree species of Dipteronia.</title>
        <authorList>
            <person name="Feng Y."/>
            <person name="Comes H.P."/>
            <person name="Chen J."/>
            <person name="Zhu S."/>
            <person name="Lu R."/>
            <person name="Zhang X."/>
            <person name="Li P."/>
            <person name="Qiu J."/>
            <person name="Olsen K.M."/>
            <person name="Qiu Y."/>
        </authorList>
    </citation>
    <scope>NUCLEOTIDE SEQUENCE</scope>
    <source>
        <strain evidence="1">NBL</strain>
    </source>
</reference>
<comment type="caution">
    <text evidence="1">The sequence shown here is derived from an EMBL/GenBank/DDBJ whole genome shotgun (WGS) entry which is preliminary data.</text>
</comment>
<protein>
    <submittedName>
        <fullName evidence="1">Uncharacterized protein</fullName>
    </submittedName>
</protein>
<sequence>MVETNIKVSTKTNFGCRQILHLIKERIFKLLVSKSCHDSTSRLQSKSLGFVGAPLAVARASVWKLGFVGLCCGFLGAQIACVVSNLTVVFKTDWERESLKARDLVGGSNKIDDHDHDDRTVLIKYEEGGLVGLFDQDQDHDDI</sequence>
<dbReference type="Proteomes" id="UP001281410">
    <property type="component" value="Unassembled WGS sequence"/>
</dbReference>
<evidence type="ECO:0000313" key="1">
    <source>
        <dbReference type="EMBL" id="KAK3204945.1"/>
    </source>
</evidence>
<proteinExistence type="predicted"/>
<keyword evidence="2" id="KW-1185">Reference proteome</keyword>
<dbReference type="EMBL" id="JANJYJ010000006">
    <property type="protein sequence ID" value="KAK3204945.1"/>
    <property type="molecule type" value="Genomic_DNA"/>
</dbReference>
<dbReference type="AlphaFoldDB" id="A0AAE0A6D2"/>
<gene>
    <name evidence="1" type="ORF">Dsin_018991</name>
</gene>
<organism evidence="1 2">
    <name type="scientific">Dipteronia sinensis</name>
    <dbReference type="NCBI Taxonomy" id="43782"/>
    <lineage>
        <taxon>Eukaryota</taxon>
        <taxon>Viridiplantae</taxon>
        <taxon>Streptophyta</taxon>
        <taxon>Embryophyta</taxon>
        <taxon>Tracheophyta</taxon>
        <taxon>Spermatophyta</taxon>
        <taxon>Magnoliopsida</taxon>
        <taxon>eudicotyledons</taxon>
        <taxon>Gunneridae</taxon>
        <taxon>Pentapetalae</taxon>
        <taxon>rosids</taxon>
        <taxon>malvids</taxon>
        <taxon>Sapindales</taxon>
        <taxon>Sapindaceae</taxon>
        <taxon>Hippocastanoideae</taxon>
        <taxon>Acereae</taxon>
        <taxon>Dipteronia</taxon>
    </lineage>
</organism>
<evidence type="ECO:0000313" key="2">
    <source>
        <dbReference type="Proteomes" id="UP001281410"/>
    </source>
</evidence>
<name>A0AAE0A6D2_9ROSI</name>